<feature type="region of interest" description="Disordered" evidence="1">
    <location>
        <begin position="30"/>
        <end position="58"/>
    </location>
</feature>
<dbReference type="AlphaFoldDB" id="A0A6H2A0L1"/>
<name>A0A6H2A0L1_9ZZZZ</name>
<accession>A0A6H2A0L1</accession>
<reference evidence="2" key="1">
    <citation type="submission" date="2020-03" db="EMBL/GenBank/DDBJ databases">
        <title>The deep terrestrial virosphere.</title>
        <authorList>
            <person name="Holmfeldt K."/>
            <person name="Nilsson E."/>
            <person name="Simone D."/>
            <person name="Lopez-Fernandez M."/>
            <person name="Wu X."/>
            <person name="de Brujin I."/>
            <person name="Lundin D."/>
            <person name="Andersson A."/>
            <person name="Bertilsson S."/>
            <person name="Dopson M."/>
        </authorList>
    </citation>
    <scope>NUCLEOTIDE SEQUENCE</scope>
    <source>
        <strain evidence="2">TM448A03825</strain>
        <strain evidence="3">TM448B01620</strain>
    </source>
</reference>
<dbReference type="EMBL" id="MT144445">
    <property type="protein sequence ID" value="QJA53726.1"/>
    <property type="molecule type" value="Genomic_DNA"/>
</dbReference>
<organism evidence="2">
    <name type="scientific">viral metagenome</name>
    <dbReference type="NCBI Taxonomy" id="1070528"/>
    <lineage>
        <taxon>unclassified sequences</taxon>
        <taxon>metagenomes</taxon>
        <taxon>organismal metagenomes</taxon>
    </lineage>
</organism>
<evidence type="ECO:0000256" key="1">
    <source>
        <dbReference type="SAM" id="MobiDB-lite"/>
    </source>
</evidence>
<proteinExistence type="predicted"/>
<dbReference type="EMBL" id="MT144797">
    <property type="protein sequence ID" value="QJH99566.1"/>
    <property type="molecule type" value="Genomic_DNA"/>
</dbReference>
<sequence length="58" mass="6507">MTEIRRYIIPVRMTTAEKEAIAENALAHGYEHPTGGKRSGPNIGGFLRDAALKRKKKR</sequence>
<evidence type="ECO:0000313" key="3">
    <source>
        <dbReference type="EMBL" id="QJH99566.1"/>
    </source>
</evidence>
<evidence type="ECO:0000313" key="2">
    <source>
        <dbReference type="EMBL" id="QJA53726.1"/>
    </source>
</evidence>
<gene>
    <name evidence="2" type="ORF">TM448A03825_0011</name>
    <name evidence="3" type="ORF">TM448B01620_0008</name>
</gene>
<protein>
    <submittedName>
        <fullName evidence="2">Uncharacterized protein</fullName>
    </submittedName>
</protein>